<dbReference type="Pfam" id="PF02567">
    <property type="entry name" value="PhzC-PhzF"/>
    <property type="match status" value="1"/>
</dbReference>
<accession>A0A2N0I1J8</accession>
<dbReference type="InterPro" id="IPR003719">
    <property type="entry name" value="Phenazine_PhzF-like"/>
</dbReference>
<dbReference type="RefSeq" id="WP_100865529.1">
    <property type="nucleotide sequence ID" value="NZ_PHUF01000002.1"/>
</dbReference>
<feature type="active site" evidence="2">
    <location>
        <position position="48"/>
    </location>
</feature>
<dbReference type="NCBIfam" id="TIGR00654">
    <property type="entry name" value="PhzF_family"/>
    <property type="match status" value="1"/>
</dbReference>
<evidence type="ECO:0000313" key="3">
    <source>
        <dbReference type="EMBL" id="PKB25046.1"/>
    </source>
</evidence>
<comment type="similarity">
    <text evidence="1">Belongs to the PhzF family.</text>
</comment>
<dbReference type="PIRSF" id="PIRSF016184">
    <property type="entry name" value="PhzC_PhzF"/>
    <property type="match status" value="1"/>
</dbReference>
<dbReference type="PANTHER" id="PTHR13774:SF32">
    <property type="entry name" value="ANTISENSE-ENHANCING SEQUENCE 1"/>
    <property type="match status" value="1"/>
</dbReference>
<keyword evidence="4" id="KW-1185">Reference proteome</keyword>
<dbReference type="GO" id="GO:0005737">
    <property type="term" value="C:cytoplasm"/>
    <property type="evidence" value="ECO:0007669"/>
    <property type="project" value="TreeGrafter"/>
</dbReference>
<dbReference type="SUPFAM" id="SSF54506">
    <property type="entry name" value="Diaminopimelate epimerase-like"/>
    <property type="match status" value="1"/>
</dbReference>
<dbReference type="Gene3D" id="3.10.310.10">
    <property type="entry name" value="Diaminopimelate Epimerase, Chain A, domain 1"/>
    <property type="match status" value="2"/>
</dbReference>
<dbReference type="EMBL" id="PHUF01000002">
    <property type="protein sequence ID" value="PKB25046.1"/>
    <property type="molecule type" value="Genomic_DNA"/>
</dbReference>
<dbReference type="PANTHER" id="PTHR13774">
    <property type="entry name" value="PHENAZINE BIOSYNTHESIS PROTEIN"/>
    <property type="match status" value="1"/>
</dbReference>
<gene>
    <name evidence="3" type="ORF">B0I00_0227</name>
</gene>
<evidence type="ECO:0000256" key="2">
    <source>
        <dbReference type="PIRSR" id="PIRSR016184-1"/>
    </source>
</evidence>
<reference evidence="3 4" key="1">
    <citation type="submission" date="2017-11" db="EMBL/GenBank/DDBJ databases">
        <title>Genomic Encyclopedia of Type Strains, Phase III (KMG-III): the genomes of soil and plant-associated and newly described type strains.</title>
        <authorList>
            <person name="Whitman W."/>
        </authorList>
    </citation>
    <scope>NUCLEOTIDE SEQUENCE [LARGE SCALE GENOMIC DNA]</scope>
    <source>
        <strain evidence="3 4">CGMCC 1.12274</strain>
    </source>
</reference>
<organism evidence="3 4">
    <name type="scientific">Novosphingobium kunmingense</name>
    <dbReference type="NCBI Taxonomy" id="1211806"/>
    <lineage>
        <taxon>Bacteria</taxon>
        <taxon>Pseudomonadati</taxon>
        <taxon>Pseudomonadota</taxon>
        <taxon>Alphaproteobacteria</taxon>
        <taxon>Sphingomonadales</taxon>
        <taxon>Sphingomonadaceae</taxon>
        <taxon>Novosphingobium</taxon>
    </lineage>
</organism>
<evidence type="ECO:0000313" key="4">
    <source>
        <dbReference type="Proteomes" id="UP000232587"/>
    </source>
</evidence>
<protein>
    <submittedName>
        <fullName evidence="3">PhzF family phenazine biosynthesis protein</fullName>
    </submittedName>
</protein>
<dbReference type="AlphaFoldDB" id="A0A2N0I1J8"/>
<sequence length="280" mass="29244">MPRLRAFTQVDVFTAVPFKGNPVAVVLDGSGLTDAEMQAFANWTNLSETTFVLPPTDPAADYALRIFTPKDELPFAGHPTLGSAHAVVHAGLAKPKAGRLVQQCAVGLVDLAVDEAGIAFRLPRYAQTPVKDPEAVAWLGEGVRVAGTPQAVDVGPVWLIAELAERSALENLAHDPARLTRFYQATGMTGATIFARDGDGIMVRSFAPGDGIPEDPVCGSGNAAVAAYRLGQGQIGAGSRYIASQGRQIGRDGSISVRIEGDSIHVGGACVTCIEGTVLL</sequence>
<dbReference type="GO" id="GO:0016853">
    <property type="term" value="F:isomerase activity"/>
    <property type="evidence" value="ECO:0007669"/>
    <property type="project" value="TreeGrafter"/>
</dbReference>
<dbReference type="OrthoDB" id="9788221at2"/>
<proteinExistence type="inferred from homology"/>
<name>A0A2N0I1J8_9SPHN</name>
<comment type="caution">
    <text evidence="3">The sequence shown here is derived from an EMBL/GenBank/DDBJ whole genome shotgun (WGS) entry which is preliminary data.</text>
</comment>
<dbReference type="Proteomes" id="UP000232587">
    <property type="component" value="Unassembled WGS sequence"/>
</dbReference>
<evidence type="ECO:0000256" key="1">
    <source>
        <dbReference type="ARBA" id="ARBA00008270"/>
    </source>
</evidence>